<evidence type="ECO:0000256" key="4">
    <source>
        <dbReference type="ARBA" id="ARBA00023163"/>
    </source>
</evidence>
<dbReference type="PROSITE" id="PS50039">
    <property type="entry name" value="FORK_HEAD_3"/>
    <property type="match status" value="1"/>
</dbReference>
<dbReference type="AlphaFoldDB" id="A0AAN7Y550"/>
<dbReference type="InterPro" id="IPR001766">
    <property type="entry name" value="Fork_head_dom"/>
</dbReference>
<keyword evidence="3 6" id="KW-0238">DNA-binding</keyword>
<feature type="region of interest" description="Disordered" evidence="7">
    <location>
        <begin position="386"/>
        <end position="460"/>
    </location>
</feature>
<dbReference type="PANTHER" id="PTHR45881:SF1">
    <property type="entry name" value="FORK HEAD PROTEIN HOMOLOG 2"/>
    <property type="match status" value="1"/>
</dbReference>
<feature type="domain" description="Fork-head" evidence="8">
    <location>
        <begin position="202"/>
        <end position="293"/>
    </location>
</feature>
<sequence length="741" mass="82259">MSPTRQPPPIQIYQDFTEKRPRPQLAPSAMPLQASQRINSQVAYPTIHMHSKHHMSPIKSNYPPMPGDYSTMNLVPSMSLPESIPIYTDSPQKRISLPSSQPLMPAHSLHPQPVYTAWDGNFQHFDQENFQMHMPLPDNFVDFPDPSQVRRAPLKRSYSETVPSSDKPFKKGKPTTFQEIGEEPVELPEPEDMPTVSDDGQKPPYSYAQMIGMAILRAPGRRLTLASIYDWIATTFAFYREDPKTGWHNSIRHNLSLNKAFIKQERPKSDAGKGCYWVIQPGMEAQFFKDKPRKNNSINMHMQQPFSSQPMMQAMPQLITEVMQPKSWIVQSQNIIEPVAPVPPVRPQTAPAADLALPELSSDATLPASDPALHEEEIVLSKEVPDLPAPSMLPPPSSPPVINSSPPVVPRTSQRTSSPARNVHPSHKRRQTSGMDDSGYFSSLESSAHRPRNGGVMLTSELGCVPRKKVGRAEEEIARIRSSSHDITPSGRRSKNPALNTRRSSSPLQQSPPAVPATPPVIFKKPFLPPQSISPNTQLRRHREEMVRFIGGSPGKRDDQLAVEFDAYSPAFKLATPGLSHSFDDNFLYDFNNPGTPIGSSPIKSVFSARPPMQRFNTSAGILSDVTKRANGKFNAKTPSKIPDNVTFKPPTTTNFAGSPLKKSFTTKTPDFFADFNDENADNLFDFGSFPDEASEDGEELDISKGFTKIGSANNNLSAFTSTMPTTKSRPVFARSSTSRF</sequence>
<dbReference type="SMART" id="SM00339">
    <property type="entry name" value="FH"/>
    <property type="match status" value="1"/>
</dbReference>
<dbReference type="CDD" id="cd00059">
    <property type="entry name" value="FH_FOX"/>
    <property type="match status" value="1"/>
</dbReference>
<dbReference type="Pfam" id="PF00250">
    <property type="entry name" value="Forkhead"/>
    <property type="match status" value="1"/>
</dbReference>
<evidence type="ECO:0000313" key="9">
    <source>
        <dbReference type="EMBL" id="KAK5082909.1"/>
    </source>
</evidence>
<feature type="compositionally biased region" description="Pro residues" evidence="7">
    <location>
        <begin position="387"/>
        <end position="399"/>
    </location>
</feature>
<evidence type="ECO:0000259" key="8">
    <source>
        <dbReference type="PROSITE" id="PS50039"/>
    </source>
</evidence>
<dbReference type="InterPro" id="IPR036388">
    <property type="entry name" value="WH-like_DNA-bd_sf"/>
</dbReference>
<dbReference type="EMBL" id="JAVRRJ010000007">
    <property type="protein sequence ID" value="KAK5082909.1"/>
    <property type="molecule type" value="Genomic_DNA"/>
</dbReference>
<feature type="DNA-binding region" description="Fork-head" evidence="6">
    <location>
        <begin position="202"/>
        <end position="293"/>
    </location>
</feature>
<reference evidence="9 10" key="1">
    <citation type="submission" date="2023-08" db="EMBL/GenBank/DDBJ databases">
        <title>Black Yeasts Isolated from many extreme environments.</title>
        <authorList>
            <person name="Coleine C."/>
            <person name="Stajich J.E."/>
            <person name="Selbmann L."/>
        </authorList>
    </citation>
    <scope>NUCLEOTIDE SEQUENCE [LARGE SCALE GENOMIC DNA]</scope>
    <source>
        <strain evidence="9 10">CCFEE 5910</strain>
    </source>
</reference>
<organism evidence="9 10">
    <name type="scientific">Lithohypha guttulata</name>
    <dbReference type="NCBI Taxonomy" id="1690604"/>
    <lineage>
        <taxon>Eukaryota</taxon>
        <taxon>Fungi</taxon>
        <taxon>Dikarya</taxon>
        <taxon>Ascomycota</taxon>
        <taxon>Pezizomycotina</taxon>
        <taxon>Eurotiomycetes</taxon>
        <taxon>Chaetothyriomycetidae</taxon>
        <taxon>Chaetothyriales</taxon>
        <taxon>Trichomeriaceae</taxon>
        <taxon>Lithohypha</taxon>
    </lineage>
</organism>
<dbReference type="Gene3D" id="1.10.10.10">
    <property type="entry name" value="Winged helix-like DNA-binding domain superfamily/Winged helix DNA-binding domain"/>
    <property type="match status" value="1"/>
</dbReference>
<feature type="region of interest" description="Disordered" evidence="7">
    <location>
        <begin position="151"/>
        <end position="201"/>
    </location>
</feature>
<dbReference type="InterPro" id="IPR036390">
    <property type="entry name" value="WH_DNA-bd_sf"/>
</dbReference>
<dbReference type="FunFam" id="1.10.10.10:FF:000260">
    <property type="entry name" value="Forkhead transcription factor (Sep1)"/>
    <property type="match status" value="1"/>
</dbReference>
<evidence type="ECO:0000256" key="3">
    <source>
        <dbReference type="ARBA" id="ARBA00023125"/>
    </source>
</evidence>
<keyword evidence="4" id="KW-0804">Transcription</keyword>
<dbReference type="SUPFAM" id="SSF46785">
    <property type="entry name" value="Winged helix' DNA-binding domain"/>
    <property type="match status" value="1"/>
</dbReference>
<feature type="region of interest" description="Disordered" evidence="7">
    <location>
        <begin position="1"/>
        <end position="33"/>
    </location>
</feature>
<feature type="compositionally biased region" description="Acidic residues" evidence="7">
    <location>
        <begin position="180"/>
        <end position="192"/>
    </location>
</feature>
<comment type="caution">
    <text evidence="9">The sequence shown here is derived from an EMBL/GenBank/DDBJ whole genome shotgun (WGS) entry which is preliminary data.</text>
</comment>
<name>A0AAN7Y550_9EURO</name>
<proteinExistence type="predicted"/>
<dbReference type="PRINTS" id="PR00053">
    <property type="entry name" value="FORKHEAD"/>
</dbReference>
<accession>A0AAN7Y550</accession>
<feature type="region of interest" description="Disordered" evidence="7">
    <location>
        <begin position="475"/>
        <end position="519"/>
    </location>
</feature>
<gene>
    <name evidence="9" type="primary">HCM1</name>
    <name evidence="9" type="ORF">LTR05_006790</name>
</gene>
<keyword evidence="2" id="KW-0805">Transcription regulation</keyword>
<evidence type="ECO:0000256" key="7">
    <source>
        <dbReference type="SAM" id="MobiDB-lite"/>
    </source>
</evidence>
<feature type="compositionally biased region" description="Pro residues" evidence="7">
    <location>
        <begin position="1"/>
        <end position="10"/>
    </location>
</feature>
<keyword evidence="10" id="KW-1185">Reference proteome</keyword>
<feature type="region of interest" description="Disordered" evidence="7">
    <location>
        <begin position="721"/>
        <end position="741"/>
    </location>
</feature>
<dbReference type="GO" id="GO:0005634">
    <property type="term" value="C:nucleus"/>
    <property type="evidence" value="ECO:0007669"/>
    <property type="project" value="UniProtKB-SubCell"/>
</dbReference>
<evidence type="ECO:0000256" key="5">
    <source>
        <dbReference type="ARBA" id="ARBA00023242"/>
    </source>
</evidence>
<dbReference type="InterPro" id="IPR018122">
    <property type="entry name" value="TF_fork_head_CS_1"/>
</dbReference>
<dbReference type="Proteomes" id="UP001309876">
    <property type="component" value="Unassembled WGS sequence"/>
</dbReference>
<dbReference type="GO" id="GO:0000978">
    <property type="term" value="F:RNA polymerase II cis-regulatory region sequence-specific DNA binding"/>
    <property type="evidence" value="ECO:0007669"/>
    <property type="project" value="UniProtKB-ARBA"/>
</dbReference>
<comment type="subcellular location">
    <subcellularLocation>
        <location evidence="1 6">Nucleus</location>
    </subcellularLocation>
</comment>
<dbReference type="GO" id="GO:0001228">
    <property type="term" value="F:DNA-binding transcription activator activity, RNA polymerase II-specific"/>
    <property type="evidence" value="ECO:0007669"/>
    <property type="project" value="UniProtKB-ARBA"/>
</dbReference>
<evidence type="ECO:0000256" key="1">
    <source>
        <dbReference type="ARBA" id="ARBA00004123"/>
    </source>
</evidence>
<protein>
    <submittedName>
        <fullName evidence="9">Forkhead transcription factor</fullName>
    </submittedName>
</protein>
<keyword evidence="5 6" id="KW-0539">Nucleus</keyword>
<evidence type="ECO:0000256" key="6">
    <source>
        <dbReference type="PROSITE-ProRule" id="PRU00089"/>
    </source>
</evidence>
<feature type="compositionally biased region" description="Polar residues" evidence="7">
    <location>
        <begin position="432"/>
        <end position="446"/>
    </location>
</feature>
<evidence type="ECO:0000313" key="10">
    <source>
        <dbReference type="Proteomes" id="UP001309876"/>
    </source>
</evidence>
<evidence type="ECO:0000256" key="2">
    <source>
        <dbReference type="ARBA" id="ARBA00023015"/>
    </source>
</evidence>
<dbReference type="PROSITE" id="PS00657">
    <property type="entry name" value="FORK_HEAD_1"/>
    <property type="match status" value="1"/>
</dbReference>
<dbReference type="PANTHER" id="PTHR45881">
    <property type="entry name" value="CHECKPOINT SUPPRESSOR 1-LIKE, ISOFORM A-RELATED"/>
    <property type="match status" value="1"/>
</dbReference>
<feature type="compositionally biased region" description="Polar residues" evidence="7">
    <location>
        <begin position="411"/>
        <end position="420"/>
    </location>
</feature>